<dbReference type="EMBL" id="RCHU02000006">
    <property type="protein sequence ID" value="KAL3586722.1"/>
    <property type="molecule type" value="Genomic_DNA"/>
</dbReference>
<evidence type="ECO:0000313" key="1">
    <source>
        <dbReference type="EMBL" id="KAL3586722.1"/>
    </source>
</evidence>
<proteinExistence type="predicted"/>
<protein>
    <submittedName>
        <fullName evidence="1">Uncharacterized protein</fullName>
    </submittedName>
</protein>
<comment type="caution">
    <text evidence="1">The sequence shown here is derived from an EMBL/GenBank/DDBJ whole genome shotgun (WGS) entry which is preliminary data.</text>
</comment>
<evidence type="ECO:0000313" key="2">
    <source>
        <dbReference type="Proteomes" id="UP000309997"/>
    </source>
</evidence>
<reference evidence="1 2" key="1">
    <citation type="journal article" date="2024" name="Plant Biotechnol. J.">
        <title>Genome and CRISPR/Cas9 system of a widespread forest tree (Populus alba) in the world.</title>
        <authorList>
            <person name="Liu Y.J."/>
            <person name="Jiang P.F."/>
            <person name="Han X.M."/>
            <person name="Li X.Y."/>
            <person name="Wang H.M."/>
            <person name="Wang Y.J."/>
            <person name="Wang X.X."/>
            <person name="Zeng Q.Y."/>
        </authorList>
    </citation>
    <scope>NUCLEOTIDE SEQUENCE [LARGE SCALE GENOMIC DNA]</scope>
    <source>
        <strain evidence="2">cv. PAL-ZL1</strain>
    </source>
</reference>
<dbReference type="Proteomes" id="UP000309997">
    <property type="component" value="Unassembled WGS sequence"/>
</dbReference>
<accession>A0ACC4C6P6</accession>
<keyword evidence="2" id="KW-1185">Reference proteome</keyword>
<name>A0ACC4C6P6_POPAL</name>
<sequence>MGSNEQLLKKELEELQKQLGKKQKFEDALSSLKSLLRLHYPSASSSLRKTFYSVVCRVATVLKTRYIAPGFWLAGLGLFQEALLLTSDSTEKEHLKNCIAQAKEHLDQIENPPDVSQNSGYLFEGHLTVDPEPPRPHWLVQSNILNSMATLQEFESSGRPVDNNTIETASNLLGELMSNLDDMIPEIMEMGSTAPRVPPASKEVVAKLPVITITEEILAELGKDAECAICKENLVVNDKMQELPCKHRFHPPCLKPWLDEHNSCPICRHELQTDDHAYESWKEREKEAAEERKGAENAFAHLMKSISRISLLSCLQKAKFGIHPCVIETLIDRGLLIITRKKIWSRSNTIVTLVHTVMELATSLCYTSPNNPTADYNNDPRMVSNGYAGRGSSNFRYGDGNTVITNTNYKQRQKYTQMESCLVIPPPKGIKPRAIIKFLGGAFIGAVPEVTYSCLIELLAKDGYVVILVPYNVTFDHSKAANQVYERFNACLDLLLQSGLPHDGLTASELVGLPLFSVGHSNGALLQVLTGSYFCEKIPKANAIISFNNRPATEAVPYFEQLGPLVNQMMPVVEASPMYAMARSASGDAWKVLLDTAGAIIPDSEQEALISLTKFVDQLPSVFGQVTEGISEFKPSPSENRDCCRNSYNVQHTLLVKFNSDAIDETDVLEETLKPRVESIGGTIEKVQLSGSHITPCIQEPKWQAGYVYTPVDAIAQGLKTLSLNETKVLSRNICDWLRFTKADLPSCKYMHAFALEYLWFFLWHMQNSQIMTIYIILIPGNVSLHAAAFTFSMRSAASSTVAMFSAPPSPIDTLNCSSKPVDMQGLQGSWPYVLFNSCNPKNGKII</sequence>
<gene>
    <name evidence="1" type="ORF">D5086_013589</name>
</gene>
<organism evidence="1 2">
    <name type="scientific">Populus alba</name>
    <name type="common">White poplar</name>
    <dbReference type="NCBI Taxonomy" id="43335"/>
    <lineage>
        <taxon>Eukaryota</taxon>
        <taxon>Viridiplantae</taxon>
        <taxon>Streptophyta</taxon>
        <taxon>Embryophyta</taxon>
        <taxon>Tracheophyta</taxon>
        <taxon>Spermatophyta</taxon>
        <taxon>Magnoliopsida</taxon>
        <taxon>eudicotyledons</taxon>
        <taxon>Gunneridae</taxon>
        <taxon>Pentapetalae</taxon>
        <taxon>rosids</taxon>
        <taxon>fabids</taxon>
        <taxon>Malpighiales</taxon>
        <taxon>Salicaceae</taxon>
        <taxon>Saliceae</taxon>
        <taxon>Populus</taxon>
    </lineage>
</organism>